<proteinExistence type="predicted"/>
<organism evidence="1">
    <name type="scientific">Cacopsylla melanoneura</name>
    <dbReference type="NCBI Taxonomy" id="428564"/>
    <lineage>
        <taxon>Eukaryota</taxon>
        <taxon>Metazoa</taxon>
        <taxon>Ecdysozoa</taxon>
        <taxon>Arthropoda</taxon>
        <taxon>Hexapoda</taxon>
        <taxon>Insecta</taxon>
        <taxon>Pterygota</taxon>
        <taxon>Neoptera</taxon>
        <taxon>Paraneoptera</taxon>
        <taxon>Hemiptera</taxon>
        <taxon>Sternorrhyncha</taxon>
        <taxon>Psylloidea</taxon>
        <taxon>Psyllidae</taxon>
        <taxon>Psyllinae</taxon>
        <taxon>Cacopsylla</taxon>
    </lineage>
</organism>
<dbReference type="AlphaFoldDB" id="A0A8D8PQI4"/>
<dbReference type="EMBL" id="HBUF01018043">
    <property type="protein sequence ID" value="CAG6610359.1"/>
    <property type="molecule type" value="Transcribed_RNA"/>
</dbReference>
<name>A0A8D8PQI4_9HEMI</name>
<sequence>MVEENGIHGLSCVKSAGRISRHTELNSIFQRTLSLLHFHPKLEPSGISRLDGKRPDGITLTAWTRGQKLVWDVTCVDTLAQSNLRLSTNEAGSAANLACRKKHQK</sequence>
<protein>
    <submittedName>
        <fullName evidence="1">Uncharacterized protein</fullName>
    </submittedName>
</protein>
<accession>A0A8D8PQI4</accession>
<evidence type="ECO:0000313" key="1">
    <source>
        <dbReference type="EMBL" id="CAG6610359.1"/>
    </source>
</evidence>
<reference evidence="1" key="1">
    <citation type="submission" date="2021-05" db="EMBL/GenBank/DDBJ databases">
        <authorList>
            <person name="Alioto T."/>
            <person name="Alioto T."/>
            <person name="Gomez Garrido J."/>
        </authorList>
    </citation>
    <scope>NUCLEOTIDE SEQUENCE</scope>
</reference>